<dbReference type="EMBL" id="GG662740">
    <property type="protein sequence ID" value="EAR92900.3"/>
    <property type="molecule type" value="Genomic_DNA"/>
</dbReference>
<reference evidence="4" key="1">
    <citation type="journal article" date="2006" name="PLoS Biol.">
        <title>Macronuclear genome sequence of the ciliate Tetrahymena thermophila, a model eukaryote.</title>
        <authorList>
            <person name="Eisen J.A."/>
            <person name="Coyne R.S."/>
            <person name="Wu M."/>
            <person name="Wu D."/>
            <person name="Thiagarajan M."/>
            <person name="Wortman J.R."/>
            <person name="Badger J.H."/>
            <person name="Ren Q."/>
            <person name="Amedeo P."/>
            <person name="Jones K.M."/>
            <person name="Tallon L.J."/>
            <person name="Delcher A.L."/>
            <person name="Salzberg S.L."/>
            <person name="Silva J.C."/>
            <person name="Haas B.J."/>
            <person name="Majoros W.H."/>
            <person name="Farzad M."/>
            <person name="Carlton J.M."/>
            <person name="Smith R.K. Jr."/>
            <person name="Garg J."/>
            <person name="Pearlman R.E."/>
            <person name="Karrer K.M."/>
            <person name="Sun L."/>
            <person name="Manning G."/>
            <person name="Elde N.C."/>
            <person name="Turkewitz A.P."/>
            <person name="Asai D.J."/>
            <person name="Wilkes D.E."/>
            <person name="Wang Y."/>
            <person name="Cai H."/>
            <person name="Collins K."/>
            <person name="Stewart B.A."/>
            <person name="Lee S.R."/>
            <person name="Wilamowska K."/>
            <person name="Weinberg Z."/>
            <person name="Ruzzo W.L."/>
            <person name="Wloga D."/>
            <person name="Gaertig J."/>
            <person name="Frankel J."/>
            <person name="Tsao C.-C."/>
            <person name="Gorovsky M.A."/>
            <person name="Keeling P.J."/>
            <person name="Waller R.F."/>
            <person name="Patron N.J."/>
            <person name="Cherry J.M."/>
            <person name="Stover N.A."/>
            <person name="Krieger C.J."/>
            <person name="del Toro C."/>
            <person name="Ryder H.F."/>
            <person name="Williamson S.C."/>
            <person name="Barbeau R.A."/>
            <person name="Hamilton E.P."/>
            <person name="Orias E."/>
        </authorList>
    </citation>
    <scope>NUCLEOTIDE SEQUENCE [LARGE SCALE GENOMIC DNA]</scope>
    <source>
        <strain evidence="4">SB210</strain>
    </source>
</reference>
<keyword evidence="4" id="KW-1185">Reference proteome</keyword>
<accession>I7MIC9</accession>
<feature type="region of interest" description="Disordered" evidence="2">
    <location>
        <begin position="256"/>
        <end position="275"/>
    </location>
</feature>
<feature type="compositionally biased region" description="Low complexity" evidence="2">
    <location>
        <begin position="672"/>
        <end position="686"/>
    </location>
</feature>
<evidence type="ECO:0000256" key="1">
    <source>
        <dbReference type="SAM" id="Coils"/>
    </source>
</evidence>
<gene>
    <name evidence="3" type="ORF">TTHERM_00295130</name>
</gene>
<dbReference type="Proteomes" id="UP000009168">
    <property type="component" value="Unassembled WGS sequence"/>
</dbReference>
<feature type="compositionally biased region" description="Polar residues" evidence="2">
    <location>
        <begin position="85"/>
        <end position="109"/>
    </location>
</feature>
<dbReference type="RefSeq" id="XP_001013145.3">
    <property type="nucleotide sequence ID" value="XM_001013145.3"/>
</dbReference>
<sequence length="747" mass="87780">MTFNDFQKHIQNLNYVNQVSQQCQASSTRSNQEERSGYMQYNQPLSNQSKQNIQHFSQNQIDQKQGKSFNNSYLQEEQKVFSNTQNNIQQRSQKNCPLPPSQTSIQQDQSNKKKNTQSQSISNLVRNNLLLKNSAQSEQQIEQSNYNYSKNTNLVNNQQQQINSQSASYLSNKQYTNQQEQQRYQQQQVSNRWLFTNQNQANNQNQNNEKNQQPVSNNIDLQNFQTNTMLGCKLASNQQSFQNTPRDKIQLPQQNQKNSYLDFESSQQQTSKNQASQYMTKNTQFIKNKEPQTFQSILQQQQNHTQNSQSNQQSFQNGVQLNNFPQTNELDLAAETPKQKFFTKIQYDNNNYNKNNKSTDNISTNSLLKRNSDKKNNLRNVTPPDSTIRYKISNQNNLETPQCNFSSLIMKNDQSHQQLPRKNLNNQLKLESIDQENYYSYNQQAERQVQNKMTPNQYESRIQELKQLVNDSENILNTSESKIQINEESTPLNNKQKFRYKLEEFQQENNKNYDFNKNNNNKLNNGTENSLSVEEHIDDSILDEKISRSMFKANPSQHIQQKVQYECISIKCQNCQYEQQLQLKKILENIKQSLNSNVFMNNFTRDNSYRNENQIREVKEQLSPETTLNSINENSQDPNKTIRQLNCLASATYLDLSKKSHENQRSSSSTCNLNSNKLKQNNQLKQNNDHELNTKIEKINEQLKLEVKNLTQKEFELEFQQQKMDDMNTQIKTLTLKLQEIQEQKTD</sequence>
<feature type="region of interest" description="Disordered" evidence="2">
    <location>
        <begin position="85"/>
        <end position="120"/>
    </location>
</feature>
<feature type="compositionally biased region" description="Low complexity" evidence="2">
    <location>
        <begin position="349"/>
        <end position="361"/>
    </location>
</feature>
<feature type="region of interest" description="Disordered" evidence="2">
    <location>
        <begin position="349"/>
        <end position="386"/>
    </location>
</feature>
<dbReference type="KEGG" id="tet:TTHERM_00295130"/>
<feature type="coiled-coil region" evidence="1">
    <location>
        <begin position="693"/>
        <end position="744"/>
    </location>
</feature>
<dbReference type="GeneID" id="7829473"/>
<name>I7MIC9_TETTS</name>
<dbReference type="InParanoid" id="I7MIC9"/>
<proteinExistence type="predicted"/>
<evidence type="ECO:0000256" key="2">
    <source>
        <dbReference type="SAM" id="MobiDB-lite"/>
    </source>
</evidence>
<protein>
    <submittedName>
        <fullName evidence="3">Uncharacterized protein</fullName>
    </submittedName>
</protein>
<organism evidence="3 4">
    <name type="scientific">Tetrahymena thermophila (strain SB210)</name>
    <dbReference type="NCBI Taxonomy" id="312017"/>
    <lineage>
        <taxon>Eukaryota</taxon>
        <taxon>Sar</taxon>
        <taxon>Alveolata</taxon>
        <taxon>Ciliophora</taxon>
        <taxon>Intramacronucleata</taxon>
        <taxon>Oligohymenophorea</taxon>
        <taxon>Hymenostomatida</taxon>
        <taxon>Tetrahymenina</taxon>
        <taxon>Tetrahymenidae</taxon>
        <taxon>Tetrahymena</taxon>
    </lineage>
</organism>
<evidence type="ECO:0000313" key="4">
    <source>
        <dbReference type="Proteomes" id="UP000009168"/>
    </source>
</evidence>
<keyword evidence="1" id="KW-0175">Coiled coil</keyword>
<feature type="region of interest" description="Disordered" evidence="2">
    <location>
        <begin position="659"/>
        <end position="689"/>
    </location>
</feature>
<dbReference type="AlphaFoldDB" id="I7MIC9"/>
<evidence type="ECO:0000313" key="3">
    <source>
        <dbReference type="EMBL" id="EAR92900.3"/>
    </source>
</evidence>